<protein>
    <submittedName>
        <fullName evidence="2">Uncharacterized protein</fullName>
    </submittedName>
</protein>
<dbReference type="AlphaFoldDB" id="A0A7J8JGY9"/>
<evidence type="ECO:0000256" key="1">
    <source>
        <dbReference type="SAM" id="MobiDB-lite"/>
    </source>
</evidence>
<organism evidence="2 3">
    <name type="scientific">Rousettus aegyptiacus</name>
    <name type="common">Egyptian fruit bat</name>
    <name type="synonym">Pteropus aegyptiacus</name>
    <dbReference type="NCBI Taxonomy" id="9407"/>
    <lineage>
        <taxon>Eukaryota</taxon>
        <taxon>Metazoa</taxon>
        <taxon>Chordata</taxon>
        <taxon>Craniata</taxon>
        <taxon>Vertebrata</taxon>
        <taxon>Euteleostomi</taxon>
        <taxon>Mammalia</taxon>
        <taxon>Eutheria</taxon>
        <taxon>Laurasiatheria</taxon>
        <taxon>Chiroptera</taxon>
        <taxon>Yinpterochiroptera</taxon>
        <taxon>Pteropodoidea</taxon>
        <taxon>Pteropodidae</taxon>
        <taxon>Rousettinae</taxon>
        <taxon>Rousettus</taxon>
    </lineage>
</organism>
<dbReference type="EMBL" id="JACASE010000002">
    <property type="protein sequence ID" value="KAF6496163.1"/>
    <property type="molecule type" value="Genomic_DNA"/>
</dbReference>
<evidence type="ECO:0000313" key="2">
    <source>
        <dbReference type="EMBL" id="KAF6496163.1"/>
    </source>
</evidence>
<gene>
    <name evidence="2" type="ORF">HJG63_010391</name>
</gene>
<comment type="caution">
    <text evidence="2">The sequence shown here is derived from an EMBL/GenBank/DDBJ whole genome shotgun (WGS) entry which is preliminary data.</text>
</comment>
<feature type="compositionally biased region" description="Basic residues" evidence="1">
    <location>
        <begin position="73"/>
        <end position="84"/>
    </location>
</feature>
<reference evidence="2 3" key="1">
    <citation type="journal article" date="2020" name="Nature">
        <title>Six reference-quality genomes reveal evolution of bat adaptations.</title>
        <authorList>
            <person name="Jebb D."/>
            <person name="Huang Z."/>
            <person name="Pippel M."/>
            <person name="Hughes G.M."/>
            <person name="Lavrichenko K."/>
            <person name="Devanna P."/>
            <person name="Winkler S."/>
            <person name="Jermiin L.S."/>
            <person name="Skirmuntt E.C."/>
            <person name="Katzourakis A."/>
            <person name="Burkitt-Gray L."/>
            <person name="Ray D.A."/>
            <person name="Sullivan K.A.M."/>
            <person name="Roscito J.G."/>
            <person name="Kirilenko B.M."/>
            <person name="Davalos L.M."/>
            <person name="Corthals A.P."/>
            <person name="Power M.L."/>
            <person name="Jones G."/>
            <person name="Ransome R.D."/>
            <person name="Dechmann D.K.N."/>
            <person name="Locatelli A.G."/>
            <person name="Puechmaille S.J."/>
            <person name="Fedrigo O."/>
            <person name="Jarvis E.D."/>
            <person name="Hiller M."/>
            <person name="Vernes S.C."/>
            <person name="Myers E.W."/>
            <person name="Teeling E.C."/>
        </authorList>
    </citation>
    <scope>NUCLEOTIDE SEQUENCE [LARGE SCALE GENOMIC DNA]</scope>
    <source>
        <strain evidence="2">MRouAeg1</strain>
        <tissue evidence="2">Muscle</tissue>
    </source>
</reference>
<feature type="region of interest" description="Disordered" evidence="1">
    <location>
        <begin position="1"/>
        <end position="133"/>
    </location>
</feature>
<evidence type="ECO:0000313" key="3">
    <source>
        <dbReference type="Proteomes" id="UP000593571"/>
    </source>
</evidence>
<dbReference type="Proteomes" id="UP000593571">
    <property type="component" value="Unassembled WGS sequence"/>
</dbReference>
<feature type="region of interest" description="Disordered" evidence="1">
    <location>
        <begin position="157"/>
        <end position="189"/>
    </location>
</feature>
<proteinExistence type="predicted"/>
<keyword evidence="3" id="KW-1185">Reference proteome</keyword>
<accession>A0A7J8JGY9</accession>
<name>A0A7J8JGY9_ROUAE</name>
<sequence length="291" mass="31987">MRTRPGRRGADLRTWPQPQARAPDPGSTANLCLPPCGPEPRLTWTRPQAPDCRLGATQAPGPRTDAHGGASRPPRRPQPRRLRPPHCTGAAWRRRLQASLPPELVRTTRTRGKRQTPAPPPARVAHGFGPWKDHGLPSWPRGCPSWGRRVRPCCPGPQARSGSAGGLAGGTFLRGPSGPQPAPRRCREERGAAPPFSFSALRFCWESCGRGREAEAGDTRGLLLQWALPLSRPFSPDRCPCRAQGGSRCRRCRGVTRAVGINFGTWPFRVLWSLFSPQVLDKVIIFIPRSF</sequence>